<dbReference type="AlphaFoldDB" id="A0A6G1CWU2"/>
<protein>
    <submittedName>
        <fullName evidence="1">Uncharacterized protein</fullName>
    </submittedName>
</protein>
<gene>
    <name evidence="1" type="ORF">E2562_030707</name>
</gene>
<reference evidence="1 2" key="1">
    <citation type="submission" date="2019-11" db="EMBL/GenBank/DDBJ databases">
        <title>Whole genome sequence of Oryza granulata.</title>
        <authorList>
            <person name="Li W."/>
        </authorList>
    </citation>
    <scope>NUCLEOTIDE SEQUENCE [LARGE SCALE GENOMIC DNA]</scope>
    <source>
        <strain evidence="2">cv. Menghai</strain>
        <tissue evidence="1">Leaf</tissue>
    </source>
</reference>
<name>A0A6G1CWU2_9ORYZ</name>
<proteinExistence type="predicted"/>
<keyword evidence="2" id="KW-1185">Reference proteome</keyword>
<evidence type="ECO:0000313" key="1">
    <source>
        <dbReference type="EMBL" id="KAF0904003.1"/>
    </source>
</evidence>
<organism evidence="1 2">
    <name type="scientific">Oryza meyeriana var. granulata</name>
    <dbReference type="NCBI Taxonomy" id="110450"/>
    <lineage>
        <taxon>Eukaryota</taxon>
        <taxon>Viridiplantae</taxon>
        <taxon>Streptophyta</taxon>
        <taxon>Embryophyta</taxon>
        <taxon>Tracheophyta</taxon>
        <taxon>Spermatophyta</taxon>
        <taxon>Magnoliopsida</taxon>
        <taxon>Liliopsida</taxon>
        <taxon>Poales</taxon>
        <taxon>Poaceae</taxon>
        <taxon>BOP clade</taxon>
        <taxon>Oryzoideae</taxon>
        <taxon>Oryzeae</taxon>
        <taxon>Oryzinae</taxon>
        <taxon>Oryza</taxon>
        <taxon>Oryza meyeriana</taxon>
    </lineage>
</organism>
<evidence type="ECO:0000313" key="2">
    <source>
        <dbReference type="Proteomes" id="UP000479710"/>
    </source>
</evidence>
<accession>A0A6G1CWU2</accession>
<sequence>MDCKNSCLHETDLHPEKGLGGGDLHRSRLIKFSVKNRNPQLALLLPVQRLPLSSAVRAARSEVCRIEYSNQLVANPPMEF</sequence>
<comment type="caution">
    <text evidence="1">The sequence shown here is derived from an EMBL/GenBank/DDBJ whole genome shotgun (WGS) entry which is preliminary data.</text>
</comment>
<dbReference type="EMBL" id="SPHZ02000008">
    <property type="protein sequence ID" value="KAF0904003.1"/>
    <property type="molecule type" value="Genomic_DNA"/>
</dbReference>
<dbReference type="Proteomes" id="UP000479710">
    <property type="component" value="Unassembled WGS sequence"/>
</dbReference>